<dbReference type="EMBL" id="QGNW01000209">
    <property type="protein sequence ID" value="RVW84941.1"/>
    <property type="molecule type" value="Genomic_DNA"/>
</dbReference>
<dbReference type="Proteomes" id="UP000288805">
    <property type="component" value="Unassembled WGS sequence"/>
</dbReference>
<comment type="similarity">
    <text evidence="1">Belongs to the PHF5 family.</text>
</comment>
<proteinExistence type="inferred from homology"/>
<evidence type="ECO:0000256" key="1">
    <source>
        <dbReference type="ARBA" id="ARBA00008626"/>
    </source>
</evidence>
<accession>A0A438HKF4</accession>
<dbReference type="AlphaFoldDB" id="A0A438HKF4"/>
<organism evidence="2 3">
    <name type="scientific">Vitis vinifera</name>
    <name type="common">Grape</name>
    <dbReference type="NCBI Taxonomy" id="29760"/>
    <lineage>
        <taxon>Eukaryota</taxon>
        <taxon>Viridiplantae</taxon>
        <taxon>Streptophyta</taxon>
        <taxon>Embryophyta</taxon>
        <taxon>Tracheophyta</taxon>
        <taxon>Spermatophyta</taxon>
        <taxon>Magnoliopsida</taxon>
        <taxon>eudicotyledons</taxon>
        <taxon>Gunneridae</taxon>
        <taxon>Pentapetalae</taxon>
        <taxon>rosids</taxon>
        <taxon>Vitales</taxon>
        <taxon>Vitaceae</taxon>
        <taxon>Viteae</taxon>
        <taxon>Vitis</taxon>
    </lineage>
</organism>
<gene>
    <name evidence="2" type="primary">VvCHDp001078_0</name>
    <name evidence="2" type="ORF">CK203_039545</name>
</gene>
<evidence type="ECO:0000313" key="3">
    <source>
        <dbReference type="Proteomes" id="UP000288805"/>
    </source>
</evidence>
<comment type="caution">
    <text evidence="2">The sequence shown here is derived from an EMBL/GenBank/DDBJ whole genome shotgun (WGS) entry which is preliminary data.</text>
</comment>
<dbReference type="Pfam" id="PF03660">
    <property type="entry name" value="PHF5"/>
    <property type="match status" value="1"/>
</dbReference>
<dbReference type="InterPro" id="IPR005345">
    <property type="entry name" value="PHF5"/>
</dbReference>
<name>A0A438HKF4_VITVI</name>
<evidence type="ECO:0000313" key="2">
    <source>
        <dbReference type="EMBL" id="RVW84941.1"/>
    </source>
</evidence>
<protein>
    <submittedName>
        <fullName evidence="2">PHD finger-like domain-containing protein 5B</fullName>
    </submittedName>
</protein>
<dbReference type="GO" id="GO:0000398">
    <property type="term" value="P:mRNA splicing, via spliceosome"/>
    <property type="evidence" value="ECO:0007669"/>
    <property type="project" value="InterPro"/>
</dbReference>
<dbReference type="PIRSF" id="PIRSF016468">
    <property type="entry name" value="PHF5"/>
    <property type="match status" value="1"/>
</dbReference>
<dbReference type="PANTHER" id="PTHR13120">
    <property type="entry name" value="PHD FINGER-LIKE DOMAIN-CONTAINING PROTEIN 5A"/>
    <property type="match status" value="1"/>
</dbReference>
<sequence>MLHVEEDTKKQELDTAEDMAKHHPDLIMCRKQPGIAIGRVCDKCDGKCVICDSMVRPCTLVRVCDQCNYGSFQGRCIVCGGIGISDAYYCKECMQLEKDRDGCPKIVNLGSAKTDLFYERKKYGFKKR</sequence>
<reference evidence="2 3" key="1">
    <citation type="journal article" date="2018" name="PLoS Genet.">
        <title>Population sequencing reveals clonal diversity and ancestral inbreeding in the grapevine cultivar Chardonnay.</title>
        <authorList>
            <person name="Roach M.J."/>
            <person name="Johnson D.L."/>
            <person name="Bohlmann J."/>
            <person name="van Vuuren H.J."/>
            <person name="Jones S.J."/>
            <person name="Pretorius I.S."/>
            <person name="Schmidt S.A."/>
            <person name="Borneman A.R."/>
        </authorList>
    </citation>
    <scope>NUCLEOTIDE SEQUENCE [LARGE SCALE GENOMIC DNA]</scope>
    <source>
        <strain evidence="3">cv. Chardonnay</strain>
        <tissue evidence="2">Leaf</tissue>
    </source>
</reference>